<accession>A0ABV8WR82</accession>
<dbReference type="RefSeq" id="WP_390248469.1">
    <property type="nucleotide sequence ID" value="NZ_JBHSDT010000001.1"/>
</dbReference>
<proteinExistence type="predicted"/>
<sequence length="476" mass="54821">MEKILVKTGTEGLDKVLYGGIPRGNTVLLEGLPGTGKTILGMQFLYYGAVKYGEAGIYITFEEFPDQIHEDMKQFGWDIRKLELENKIRVVTLTPEILMDQIHKPEGIFDQMVKDMDCKRVVIDSISLFQYYYSNVETQRKVIYSLRNTLRKFSLTSLLLKEFTQIEEENVSFINYLVDGVISLDLKPQFNNYRKRILEVTKMRGSKIQEGEHLYRISDHGIHLIPALSMVEDEFATTPDYVVPIGIPKIDQIIGGGIHIGSSYTIDTNSKSNYRYLIATIQAERILAGEKLLIFLSSLTTISELEITLEQYDINLEEIVIEGRIMFIEHYNRQVPEKYKKAIINVADMDNRRYRQVLEEEIFSVIAQDIEEGEKWFAYYDLNTIISQRGTDFVKKYFGEEVAKVSSIGMTMLALTNFKELGDEVSSFIERSSNGVIRTWVDGNYQYLQVTKTANGRISEPLLVEKIDEKPYIRLV</sequence>
<feature type="domain" description="KaiC" evidence="3">
    <location>
        <begin position="4"/>
        <end position="238"/>
    </location>
</feature>
<name>A0ABV8WR82_9BACI</name>
<dbReference type="SUPFAM" id="SSF52540">
    <property type="entry name" value="P-loop containing nucleoside triphosphate hydrolases"/>
    <property type="match status" value="1"/>
</dbReference>
<keyword evidence="1" id="KW-0547">Nucleotide-binding</keyword>
<dbReference type="EMBL" id="JBHSDT010000001">
    <property type="protein sequence ID" value="MFC4401668.1"/>
    <property type="molecule type" value="Genomic_DNA"/>
</dbReference>
<evidence type="ECO:0000313" key="4">
    <source>
        <dbReference type="EMBL" id="MFC4401668.1"/>
    </source>
</evidence>
<dbReference type="InterPro" id="IPR027417">
    <property type="entry name" value="P-loop_NTPase"/>
</dbReference>
<keyword evidence="5" id="KW-1185">Reference proteome</keyword>
<reference evidence="5" key="1">
    <citation type="journal article" date="2019" name="Int. J. Syst. Evol. Microbiol.">
        <title>The Global Catalogue of Microorganisms (GCM) 10K type strain sequencing project: providing services to taxonomists for standard genome sequencing and annotation.</title>
        <authorList>
            <consortium name="The Broad Institute Genomics Platform"/>
            <consortium name="The Broad Institute Genome Sequencing Center for Infectious Disease"/>
            <person name="Wu L."/>
            <person name="Ma J."/>
        </authorList>
    </citation>
    <scope>NUCLEOTIDE SEQUENCE [LARGE SCALE GENOMIC DNA]</scope>
    <source>
        <strain evidence="5">CCUG 37865</strain>
    </source>
</reference>
<comment type="caution">
    <text evidence="4">The sequence shown here is derived from an EMBL/GenBank/DDBJ whole genome shotgun (WGS) entry which is preliminary data.</text>
</comment>
<dbReference type="InterPro" id="IPR010624">
    <property type="entry name" value="KaiC_dom"/>
</dbReference>
<evidence type="ECO:0000256" key="2">
    <source>
        <dbReference type="ARBA" id="ARBA00022840"/>
    </source>
</evidence>
<evidence type="ECO:0000259" key="3">
    <source>
        <dbReference type="PROSITE" id="PS51146"/>
    </source>
</evidence>
<dbReference type="Gene3D" id="3.40.50.300">
    <property type="entry name" value="P-loop containing nucleotide triphosphate hydrolases"/>
    <property type="match status" value="2"/>
</dbReference>
<organism evidence="4 5">
    <name type="scientific">Gracilibacillus xinjiangensis</name>
    <dbReference type="NCBI Taxonomy" id="1193282"/>
    <lineage>
        <taxon>Bacteria</taxon>
        <taxon>Bacillati</taxon>
        <taxon>Bacillota</taxon>
        <taxon>Bacilli</taxon>
        <taxon>Bacillales</taxon>
        <taxon>Bacillaceae</taxon>
        <taxon>Gracilibacillus</taxon>
    </lineage>
</organism>
<dbReference type="InterPro" id="IPR014774">
    <property type="entry name" value="KaiC-like_dom"/>
</dbReference>
<evidence type="ECO:0000313" key="5">
    <source>
        <dbReference type="Proteomes" id="UP001595882"/>
    </source>
</evidence>
<dbReference type="PRINTS" id="PR01874">
    <property type="entry name" value="DNAREPAIRADA"/>
</dbReference>
<dbReference type="PANTHER" id="PTHR43637">
    <property type="entry name" value="UPF0273 PROTEIN TM_0370"/>
    <property type="match status" value="1"/>
</dbReference>
<protein>
    <submittedName>
        <fullName evidence="4">RAD55 family ATPase</fullName>
    </submittedName>
</protein>
<gene>
    <name evidence="4" type="ORF">ACFOY7_00960</name>
</gene>
<evidence type="ECO:0000256" key="1">
    <source>
        <dbReference type="ARBA" id="ARBA00022741"/>
    </source>
</evidence>
<dbReference type="PROSITE" id="PS51146">
    <property type="entry name" value="KAIC"/>
    <property type="match status" value="1"/>
</dbReference>
<keyword evidence="2" id="KW-0067">ATP-binding</keyword>
<dbReference type="Pfam" id="PF06745">
    <property type="entry name" value="ATPase"/>
    <property type="match status" value="1"/>
</dbReference>
<dbReference type="Proteomes" id="UP001595882">
    <property type="component" value="Unassembled WGS sequence"/>
</dbReference>